<accession>J3MRR1</accession>
<evidence type="ECO:0000259" key="3">
    <source>
        <dbReference type="SMART" id="SM00451"/>
    </source>
</evidence>
<dbReference type="PANTHER" id="PTHR47487:SF2">
    <property type="entry name" value="C2H2-TYPE DOMAIN-CONTAINING PROTEIN"/>
    <property type="match status" value="1"/>
</dbReference>
<feature type="domain" description="U1-type" evidence="3">
    <location>
        <begin position="254"/>
        <end position="288"/>
    </location>
</feature>
<proteinExistence type="predicted"/>
<evidence type="ECO:0000259" key="2">
    <source>
        <dbReference type="SMART" id="SM00355"/>
    </source>
</evidence>
<dbReference type="GO" id="GO:0003676">
    <property type="term" value="F:nucleic acid binding"/>
    <property type="evidence" value="ECO:0007669"/>
    <property type="project" value="InterPro"/>
</dbReference>
<feature type="domain" description="U1-type" evidence="3">
    <location>
        <begin position="186"/>
        <end position="220"/>
    </location>
</feature>
<dbReference type="Proteomes" id="UP000006038">
    <property type="component" value="Chromosome 8"/>
</dbReference>
<evidence type="ECO:0000256" key="1">
    <source>
        <dbReference type="SAM" id="MobiDB-lite"/>
    </source>
</evidence>
<dbReference type="eggNOG" id="ENOG502S27J">
    <property type="taxonomic scope" value="Eukaryota"/>
</dbReference>
<feature type="domain" description="C2H2-type" evidence="2">
    <location>
        <begin position="102"/>
        <end position="126"/>
    </location>
</feature>
<dbReference type="STRING" id="4533.J3MRR1"/>
<dbReference type="PANTHER" id="PTHR47487">
    <property type="entry name" value="OS06G0651300 PROTEIN-RELATED"/>
    <property type="match status" value="1"/>
</dbReference>
<dbReference type="GO" id="GO:0008270">
    <property type="term" value="F:zinc ion binding"/>
    <property type="evidence" value="ECO:0007669"/>
    <property type="project" value="InterPro"/>
</dbReference>
<dbReference type="AlphaFoldDB" id="J3MRR1"/>
<feature type="region of interest" description="Disordered" evidence="1">
    <location>
        <begin position="397"/>
        <end position="446"/>
    </location>
</feature>
<dbReference type="InterPro" id="IPR036236">
    <property type="entry name" value="Znf_C2H2_sf"/>
</dbReference>
<dbReference type="InterPro" id="IPR013087">
    <property type="entry name" value="Znf_C2H2_type"/>
</dbReference>
<dbReference type="SMART" id="SM00451">
    <property type="entry name" value="ZnF_U1"/>
    <property type="match status" value="4"/>
</dbReference>
<dbReference type="Gene3D" id="3.30.160.60">
    <property type="entry name" value="Classic Zinc Finger"/>
    <property type="match status" value="2"/>
</dbReference>
<name>J3MRR1_ORYBR</name>
<sequence length="479" mass="50107">MERMVKCGVVVVMANGKGCEELSWEGERRRRQLAVKIKGGVWDSLTDSMQAMDVVTPVYLKNYFLAGAKANASASAVPLPAKRKTPATASAATSSKRCKPDLTCAACGITATGEKAMEEHLRGKGHKKKAAALALSAPQEPAGQEEAAEDAAPTSTMQLASDGGYTPTKLSMLTSAGVVYEVLQMDGYLLCEECNVRTADRVTMMCHLEGGKHVSKAMKLKHQTAGKPPAPAFPEKVEVESKPHAMAVKSKAPGSFLVCDACNVKAPSVSVMQSHLAGRKHRSNAAAKAKSEAAISVAGEADKKLEVQETGGMAVEDVASNVDDDVSDAPGGEKATKIARPAPVDVLDPMYCKVRTTSASDMRIHLVGRRHKNKSKLQEGKTAAAAAAMPMAKAKSEAAASIKEQGAAQRASAAATPLPARRRDAADADASMAPTEAKQPAMTRHDVSVTPSIVGSFGGSAMLQETGRGGSADELIKCR</sequence>
<feature type="compositionally biased region" description="Low complexity" evidence="1">
    <location>
        <begin position="397"/>
        <end position="419"/>
    </location>
</feature>
<reference evidence="4" key="2">
    <citation type="submission" date="2013-04" db="UniProtKB">
        <authorList>
            <consortium name="EnsemblPlants"/>
        </authorList>
    </citation>
    <scope>IDENTIFICATION</scope>
</reference>
<dbReference type="EnsemblPlants" id="OB08G17900.1">
    <property type="protein sequence ID" value="OB08G17900.1"/>
    <property type="gene ID" value="OB08G17900"/>
</dbReference>
<feature type="domain" description="U1-type" evidence="3">
    <location>
        <begin position="347"/>
        <end position="378"/>
    </location>
</feature>
<keyword evidence="5" id="KW-1185">Reference proteome</keyword>
<protein>
    <recommendedName>
        <fullName evidence="6">C2H2-type domain-containing protein</fullName>
    </recommendedName>
</protein>
<evidence type="ECO:0008006" key="6">
    <source>
        <dbReference type="Google" id="ProtNLM"/>
    </source>
</evidence>
<dbReference type="SUPFAM" id="SSF57667">
    <property type="entry name" value="beta-beta-alpha zinc fingers"/>
    <property type="match status" value="2"/>
</dbReference>
<dbReference type="Pfam" id="PF12874">
    <property type="entry name" value="zf-met"/>
    <property type="match status" value="4"/>
</dbReference>
<dbReference type="HOGENOM" id="CLU_570358_0_0_1"/>
<dbReference type="InterPro" id="IPR003604">
    <property type="entry name" value="Matrin/U1-like-C_Znf_C2H2"/>
</dbReference>
<organism evidence="4">
    <name type="scientific">Oryza brachyantha</name>
    <name type="common">malo sina</name>
    <dbReference type="NCBI Taxonomy" id="4533"/>
    <lineage>
        <taxon>Eukaryota</taxon>
        <taxon>Viridiplantae</taxon>
        <taxon>Streptophyta</taxon>
        <taxon>Embryophyta</taxon>
        <taxon>Tracheophyta</taxon>
        <taxon>Spermatophyta</taxon>
        <taxon>Magnoliopsida</taxon>
        <taxon>Liliopsida</taxon>
        <taxon>Poales</taxon>
        <taxon>Poaceae</taxon>
        <taxon>BOP clade</taxon>
        <taxon>Oryzoideae</taxon>
        <taxon>Oryzeae</taxon>
        <taxon>Oryzinae</taxon>
        <taxon>Oryza</taxon>
    </lineage>
</organism>
<feature type="compositionally biased region" description="Low complexity" evidence="1">
    <location>
        <begin position="428"/>
        <end position="437"/>
    </location>
</feature>
<feature type="domain" description="U1-type" evidence="3">
    <location>
        <begin position="99"/>
        <end position="133"/>
    </location>
</feature>
<evidence type="ECO:0000313" key="5">
    <source>
        <dbReference type="Proteomes" id="UP000006038"/>
    </source>
</evidence>
<evidence type="ECO:0000313" key="4">
    <source>
        <dbReference type="EnsemblPlants" id="OB08G17900.1"/>
    </source>
</evidence>
<dbReference type="SMART" id="SM00355">
    <property type="entry name" value="ZnF_C2H2"/>
    <property type="match status" value="3"/>
</dbReference>
<feature type="domain" description="C2H2-type" evidence="2">
    <location>
        <begin position="257"/>
        <end position="281"/>
    </location>
</feature>
<dbReference type="OMA" id="ESKPHAM"/>
<reference evidence="4" key="1">
    <citation type="journal article" date="2013" name="Nat. Commun.">
        <title>Whole-genome sequencing of Oryza brachyantha reveals mechanisms underlying Oryza genome evolution.</title>
        <authorList>
            <person name="Chen J."/>
            <person name="Huang Q."/>
            <person name="Gao D."/>
            <person name="Wang J."/>
            <person name="Lang Y."/>
            <person name="Liu T."/>
            <person name="Li B."/>
            <person name="Bai Z."/>
            <person name="Luis Goicoechea J."/>
            <person name="Liang C."/>
            <person name="Chen C."/>
            <person name="Zhang W."/>
            <person name="Sun S."/>
            <person name="Liao Y."/>
            <person name="Zhang X."/>
            <person name="Yang L."/>
            <person name="Song C."/>
            <person name="Wang M."/>
            <person name="Shi J."/>
            <person name="Liu G."/>
            <person name="Liu J."/>
            <person name="Zhou H."/>
            <person name="Zhou W."/>
            <person name="Yu Q."/>
            <person name="An N."/>
            <person name="Chen Y."/>
            <person name="Cai Q."/>
            <person name="Wang B."/>
            <person name="Liu B."/>
            <person name="Min J."/>
            <person name="Huang Y."/>
            <person name="Wu H."/>
            <person name="Li Z."/>
            <person name="Zhang Y."/>
            <person name="Yin Y."/>
            <person name="Song W."/>
            <person name="Jiang J."/>
            <person name="Jackson S.A."/>
            <person name="Wing R.A."/>
            <person name="Wang J."/>
            <person name="Chen M."/>
        </authorList>
    </citation>
    <scope>NUCLEOTIDE SEQUENCE [LARGE SCALE GENOMIC DNA]</scope>
    <source>
        <strain evidence="4">cv. IRGC 101232</strain>
    </source>
</reference>
<dbReference type="Gramene" id="OB08G17900.1">
    <property type="protein sequence ID" value="OB08G17900.1"/>
    <property type="gene ID" value="OB08G17900"/>
</dbReference>
<feature type="domain" description="C2H2-type" evidence="2">
    <location>
        <begin position="189"/>
        <end position="213"/>
    </location>
</feature>
<feature type="region of interest" description="Disordered" evidence="1">
    <location>
        <begin position="459"/>
        <end position="479"/>
    </location>
</feature>